<dbReference type="EMBL" id="JACAGC010000015">
    <property type="protein sequence ID" value="KAF6317482.1"/>
    <property type="molecule type" value="Genomic_DNA"/>
</dbReference>
<dbReference type="Proteomes" id="UP000585614">
    <property type="component" value="Unassembled WGS sequence"/>
</dbReference>
<sequence length="171" mass="18780">MSKLSELARGRGRSLVREGRPVKWIHGQQSPSHYHGTNYGLPRTPPAGGVPRVLETAQGPPPGSRPEPALAHPRDGSVLGASWAARPGGTDVARWRRGRPERTHPRPKKKWPPGPERPAAKSTRGCTVQLSSLRLETMTRLLAPRLAENPWNAGNRSERRSPGRRASRDVT</sequence>
<accession>A0A7J7UXH2</accession>
<proteinExistence type="predicted"/>
<reference evidence="2 3" key="1">
    <citation type="journal article" date="2020" name="Nature">
        <title>Six reference-quality genomes reveal evolution of bat adaptations.</title>
        <authorList>
            <person name="Jebb D."/>
            <person name="Huang Z."/>
            <person name="Pippel M."/>
            <person name="Hughes G.M."/>
            <person name="Lavrichenko K."/>
            <person name="Devanna P."/>
            <person name="Winkler S."/>
            <person name="Jermiin L.S."/>
            <person name="Skirmuntt E.C."/>
            <person name="Katzourakis A."/>
            <person name="Burkitt-Gray L."/>
            <person name="Ray D.A."/>
            <person name="Sullivan K.A.M."/>
            <person name="Roscito J.G."/>
            <person name="Kirilenko B.M."/>
            <person name="Davalos L.M."/>
            <person name="Corthals A.P."/>
            <person name="Power M.L."/>
            <person name="Jones G."/>
            <person name="Ransome R.D."/>
            <person name="Dechmann D.K.N."/>
            <person name="Locatelli A.G."/>
            <person name="Puechmaille S.J."/>
            <person name="Fedrigo O."/>
            <person name="Jarvis E.D."/>
            <person name="Hiller M."/>
            <person name="Vernes S.C."/>
            <person name="Myers E.W."/>
            <person name="Teeling E.C."/>
        </authorList>
    </citation>
    <scope>NUCLEOTIDE SEQUENCE [LARGE SCALE GENOMIC DNA]</scope>
    <source>
        <strain evidence="2">MRhiFer1</strain>
        <tissue evidence="2">Lung</tissue>
    </source>
</reference>
<protein>
    <submittedName>
        <fullName evidence="2">Uncharacterized protein</fullName>
    </submittedName>
</protein>
<evidence type="ECO:0000313" key="3">
    <source>
        <dbReference type="Proteomes" id="UP000585614"/>
    </source>
</evidence>
<dbReference type="AlphaFoldDB" id="A0A7J7UXH2"/>
<evidence type="ECO:0000313" key="2">
    <source>
        <dbReference type="EMBL" id="KAF6317482.1"/>
    </source>
</evidence>
<feature type="compositionally biased region" description="Polar residues" evidence="1">
    <location>
        <begin position="124"/>
        <end position="134"/>
    </location>
</feature>
<name>A0A7J7UXH2_RHIFE</name>
<organism evidence="2 3">
    <name type="scientific">Rhinolophus ferrumequinum</name>
    <name type="common">Greater horseshoe bat</name>
    <dbReference type="NCBI Taxonomy" id="59479"/>
    <lineage>
        <taxon>Eukaryota</taxon>
        <taxon>Metazoa</taxon>
        <taxon>Chordata</taxon>
        <taxon>Craniata</taxon>
        <taxon>Vertebrata</taxon>
        <taxon>Euteleostomi</taxon>
        <taxon>Mammalia</taxon>
        <taxon>Eutheria</taxon>
        <taxon>Laurasiatheria</taxon>
        <taxon>Chiroptera</taxon>
        <taxon>Yinpterochiroptera</taxon>
        <taxon>Rhinolophoidea</taxon>
        <taxon>Rhinolophidae</taxon>
        <taxon>Rhinolophinae</taxon>
        <taxon>Rhinolophus</taxon>
    </lineage>
</organism>
<feature type="compositionally biased region" description="Basic and acidic residues" evidence="1">
    <location>
        <begin position="156"/>
        <end position="171"/>
    </location>
</feature>
<evidence type="ECO:0000256" key="1">
    <source>
        <dbReference type="SAM" id="MobiDB-lite"/>
    </source>
</evidence>
<comment type="caution">
    <text evidence="2">The sequence shown here is derived from an EMBL/GenBank/DDBJ whole genome shotgun (WGS) entry which is preliminary data.</text>
</comment>
<feature type="region of interest" description="Disordered" evidence="1">
    <location>
        <begin position="1"/>
        <end position="171"/>
    </location>
</feature>
<gene>
    <name evidence="2" type="ORF">mRhiFer1_008532</name>
</gene>